<feature type="transmembrane region" description="Helical" evidence="1">
    <location>
        <begin position="36"/>
        <end position="52"/>
    </location>
</feature>
<evidence type="ECO:0008006" key="4">
    <source>
        <dbReference type="Google" id="ProtNLM"/>
    </source>
</evidence>
<keyword evidence="1" id="KW-0472">Membrane</keyword>
<keyword evidence="1" id="KW-1133">Transmembrane helix</keyword>
<sequence length="141" mass="15296">MAAYLLLAVATGLSLYLGQGGVGRYSIYIFLEEPPGSYFLYLVGGVLALGLLRELPAFVRAVVRIPAVQFDGRTLLVRGWDNHAFDTVEDSSIWHSINDAGSVITIGSGKGAKARIYTKQVEGHLSLLRFLDDLLGPRAET</sequence>
<proteinExistence type="predicted"/>
<name>A0ABN1GNG9_9CAUL</name>
<dbReference type="EMBL" id="BAAAGA010000001">
    <property type="protein sequence ID" value="GAA0615195.1"/>
    <property type="molecule type" value="Genomic_DNA"/>
</dbReference>
<evidence type="ECO:0000313" key="2">
    <source>
        <dbReference type="EMBL" id="GAA0615195.1"/>
    </source>
</evidence>
<comment type="caution">
    <text evidence="2">The sequence shown here is derived from an EMBL/GenBank/DDBJ whole genome shotgun (WGS) entry which is preliminary data.</text>
</comment>
<organism evidence="2 3">
    <name type="scientific">Brevundimonas kwangchunensis</name>
    <dbReference type="NCBI Taxonomy" id="322163"/>
    <lineage>
        <taxon>Bacteria</taxon>
        <taxon>Pseudomonadati</taxon>
        <taxon>Pseudomonadota</taxon>
        <taxon>Alphaproteobacteria</taxon>
        <taxon>Caulobacterales</taxon>
        <taxon>Caulobacteraceae</taxon>
        <taxon>Brevundimonas</taxon>
    </lineage>
</organism>
<dbReference type="Proteomes" id="UP001501352">
    <property type="component" value="Unassembled WGS sequence"/>
</dbReference>
<gene>
    <name evidence="2" type="ORF">GCM10009422_07770</name>
</gene>
<dbReference type="RefSeq" id="WP_343790654.1">
    <property type="nucleotide sequence ID" value="NZ_BAAAGA010000001.1"/>
</dbReference>
<keyword evidence="1" id="KW-0812">Transmembrane</keyword>
<keyword evidence="3" id="KW-1185">Reference proteome</keyword>
<protein>
    <recommendedName>
        <fullName evidence="4">PH domain-containing protein</fullName>
    </recommendedName>
</protein>
<accession>A0ABN1GNG9</accession>
<reference evidence="3" key="1">
    <citation type="journal article" date="2019" name="Int. J. Syst. Evol. Microbiol.">
        <title>The Global Catalogue of Microorganisms (GCM) 10K type strain sequencing project: providing services to taxonomists for standard genome sequencing and annotation.</title>
        <authorList>
            <consortium name="The Broad Institute Genomics Platform"/>
            <consortium name="The Broad Institute Genome Sequencing Center for Infectious Disease"/>
            <person name="Wu L."/>
            <person name="Ma J."/>
        </authorList>
    </citation>
    <scope>NUCLEOTIDE SEQUENCE [LARGE SCALE GENOMIC DNA]</scope>
    <source>
        <strain evidence="3">JCM 12928</strain>
    </source>
</reference>
<evidence type="ECO:0000256" key="1">
    <source>
        <dbReference type="SAM" id="Phobius"/>
    </source>
</evidence>
<evidence type="ECO:0000313" key="3">
    <source>
        <dbReference type="Proteomes" id="UP001501352"/>
    </source>
</evidence>